<feature type="transmembrane region" description="Helical" evidence="8">
    <location>
        <begin position="92"/>
        <end position="110"/>
    </location>
</feature>
<evidence type="ECO:0000256" key="2">
    <source>
        <dbReference type="ARBA" id="ARBA00009843"/>
    </source>
</evidence>
<feature type="transmembrane region" description="Helical" evidence="8">
    <location>
        <begin position="280"/>
        <end position="302"/>
    </location>
</feature>
<comment type="similarity">
    <text evidence="2">Belongs to the CitM (TC 2.A.11) transporter family.</text>
</comment>
<feature type="domain" description="Citrate transporter-like" evidence="9">
    <location>
        <begin position="13"/>
        <end position="368"/>
    </location>
</feature>
<dbReference type="PANTHER" id="PTHR43568:SF1">
    <property type="entry name" value="P PROTEIN"/>
    <property type="match status" value="1"/>
</dbReference>
<reference evidence="10" key="1">
    <citation type="submission" date="2022-01" db="EMBL/GenBank/DDBJ databases">
        <title>PSI-footprinting approach for the identification of protein synthesis inhibitor producers.</title>
        <authorList>
            <person name="Handel F."/>
            <person name="Kulik A."/>
            <person name="Wex K.W."/>
            <person name="Berscheid A."/>
            <person name="Saur J.S."/>
            <person name="Winkler A."/>
            <person name="Wibberg D."/>
            <person name="Kalinowski J."/>
            <person name="Broetz-Oesterhelt H."/>
            <person name="Mast Y."/>
        </authorList>
    </citation>
    <scope>NUCLEOTIDE SEQUENCE</scope>
    <source>
        <strain evidence="10">KNN 49.3e</strain>
    </source>
</reference>
<evidence type="ECO:0000256" key="7">
    <source>
        <dbReference type="ARBA" id="ARBA00023136"/>
    </source>
</evidence>
<evidence type="ECO:0000256" key="8">
    <source>
        <dbReference type="SAM" id="Phobius"/>
    </source>
</evidence>
<keyword evidence="3" id="KW-0813">Transport</keyword>
<feature type="transmembrane region" description="Helical" evidence="8">
    <location>
        <begin position="224"/>
        <end position="245"/>
    </location>
</feature>
<evidence type="ECO:0000256" key="4">
    <source>
        <dbReference type="ARBA" id="ARBA00022475"/>
    </source>
</evidence>
<name>A0ABY4P5N6_9PSEU</name>
<dbReference type="Pfam" id="PF03600">
    <property type="entry name" value="CitMHS"/>
    <property type="match status" value="1"/>
</dbReference>
<accession>A0ABY4P5N6</accession>
<evidence type="ECO:0000256" key="5">
    <source>
        <dbReference type="ARBA" id="ARBA00022692"/>
    </source>
</evidence>
<comment type="subcellular location">
    <subcellularLocation>
        <location evidence="1">Cell membrane</location>
        <topology evidence="1">Multi-pass membrane protein</topology>
    </subcellularLocation>
</comment>
<dbReference type="InterPro" id="IPR000802">
    <property type="entry name" value="Arsenical_pump_ArsB"/>
</dbReference>
<evidence type="ECO:0000259" key="9">
    <source>
        <dbReference type="Pfam" id="PF03600"/>
    </source>
</evidence>
<sequence length="429" mass="45188">MTVLAIAVFAVAYLLIATERIPKTAAALGGAGIVLAAGVVGSDEAFYSHDTGVDWDVIFLLLGMMIIVGILRRTGAFEFTAIWAVKRARGSPLRVMVLLVLLTAVASAFLDNVTTVLLIAPVTLLVCDRLGINPVPFLIAEVFASNIGGAATLIGDPPNIIIGSRAGLTFNDFLVHMAPIVVVEVAVLALVLRWLFRGSFDADAQRIAEVMTLDEREAIRDKRLLVKCGVVLALVFAGFIGHSVFHLDPSVVALLGAGILVLVSGSRPKDYLAAVEWETLLFFAGLFIMIGALVHTGVIGHLARLAADATGGRALLAVMLILVVSAVLSGIIDNIPYVATMSPLVAGMVADLPDPGQGQALWWALALGADFGGNLTAIGASANVVMLGIAAREGTPITFWEFTRKGAVVTLITVTLAAPYLWLRYFLLA</sequence>
<dbReference type="InterPro" id="IPR004680">
    <property type="entry name" value="Cit_transptr-like_dom"/>
</dbReference>
<keyword evidence="5 8" id="KW-0812">Transmembrane</keyword>
<evidence type="ECO:0000313" key="11">
    <source>
        <dbReference type="Proteomes" id="UP000830158"/>
    </source>
</evidence>
<keyword evidence="11" id="KW-1185">Reference proteome</keyword>
<gene>
    <name evidence="10" type="ORF">L1857_34560</name>
</gene>
<dbReference type="PRINTS" id="PR00758">
    <property type="entry name" value="ARSENICPUMP"/>
</dbReference>
<dbReference type="EMBL" id="CP091196">
    <property type="protein sequence ID" value="UQS27557.1"/>
    <property type="molecule type" value="Genomic_DNA"/>
</dbReference>
<feature type="transmembrane region" description="Helical" evidence="8">
    <location>
        <begin position="314"/>
        <end position="332"/>
    </location>
</feature>
<evidence type="ECO:0000313" key="10">
    <source>
        <dbReference type="EMBL" id="UQS27557.1"/>
    </source>
</evidence>
<organism evidence="10 11">
    <name type="scientific">Amycolatopsis thermalba</name>
    <dbReference type="NCBI Taxonomy" id="944492"/>
    <lineage>
        <taxon>Bacteria</taxon>
        <taxon>Bacillati</taxon>
        <taxon>Actinomycetota</taxon>
        <taxon>Actinomycetes</taxon>
        <taxon>Pseudonocardiales</taxon>
        <taxon>Pseudonocardiaceae</taxon>
        <taxon>Amycolatopsis</taxon>
    </lineage>
</organism>
<dbReference type="Proteomes" id="UP000830158">
    <property type="component" value="Chromosome"/>
</dbReference>
<protein>
    <submittedName>
        <fullName evidence="10">ArsB/NhaD family transporter</fullName>
    </submittedName>
</protein>
<dbReference type="InterPro" id="IPR051475">
    <property type="entry name" value="Diverse_Ion_Transporter"/>
</dbReference>
<feature type="transmembrane region" description="Helical" evidence="8">
    <location>
        <begin position="173"/>
        <end position="196"/>
    </location>
</feature>
<keyword evidence="7 8" id="KW-0472">Membrane</keyword>
<keyword evidence="4" id="KW-1003">Cell membrane</keyword>
<evidence type="ECO:0000256" key="1">
    <source>
        <dbReference type="ARBA" id="ARBA00004651"/>
    </source>
</evidence>
<keyword evidence="6 8" id="KW-1133">Transmembrane helix</keyword>
<feature type="transmembrane region" description="Helical" evidence="8">
    <location>
        <begin position="407"/>
        <end position="427"/>
    </location>
</feature>
<evidence type="ECO:0000256" key="6">
    <source>
        <dbReference type="ARBA" id="ARBA00022989"/>
    </source>
</evidence>
<feature type="transmembrane region" description="Helical" evidence="8">
    <location>
        <begin position="52"/>
        <end position="71"/>
    </location>
</feature>
<dbReference type="PANTHER" id="PTHR43568">
    <property type="entry name" value="P PROTEIN"/>
    <property type="match status" value="1"/>
</dbReference>
<proteinExistence type="inferred from homology"/>
<dbReference type="CDD" id="cd01116">
    <property type="entry name" value="P_permease"/>
    <property type="match status" value="1"/>
</dbReference>
<evidence type="ECO:0000256" key="3">
    <source>
        <dbReference type="ARBA" id="ARBA00022448"/>
    </source>
</evidence>
<dbReference type="RefSeq" id="WP_249467304.1">
    <property type="nucleotide sequence ID" value="NZ_CP091196.1"/>
</dbReference>